<proteinExistence type="predicted"/>
<sequence>MRAWALCCALSCVVDGWGGRRRSNKHHAEEVLTEEFRPATRKTRCLAFDRGVDCLDLGTCANGTARRRAFVSVFDAYVELPLENRKGPGLLEHEAKVARVARRNGADRIFVFPVPEKQKVPVAAATIAALEDLGVKIRYSEHVVPPKLSAGIMVESGGCCGAREFLKLEPMGYGEYDAMIVADLDYDPEDGADLCADFGPLFDCVAEGRVVTTRGPEVPVNGAFLAVPPSELLRSRLRAALETARVDYRAGWNGEGWGLCWGPNNNPHAHFQARMQGFFHWFFYRSRLSAAAKDAQARWRPAQVDPCVWNVQKGLADVCARERCAGRARAYGHLHHPREDCACVDDADWNEHRSTAHTCEHVAKDPDRRCGSVDAAGRNASLACPSACDARCAAARSEA</sequence>
<reference evidence="1 2" key="1">
    <citation type="submission" date="2024-03" db="EMBL/GenBank/DDBJ databases">
        <title>Aureococcus anophagefferens CCMP1851 and Kratosvirus quantuckense: Draft genome of a second virus-susceptible host strain in the model system.</title>
        <authorList>
            <person name="Chase E."/>
            <person name="Truchon A.R."/>
            <person name="Schepens W."/>
            <person name="Wilhelm S.W."/>
        </authorList>
    </citation>
    <scope>NUCLEOTIDE SEQUENCE [LARGE SCALE GENOMIC DNA]</scope>
    <source>
        <strain evidence="1 2">CCMP1851</strain>
    </source>
</reference>
<gene>
    <name evidence="1" type="ORF">SO694_00007053</name>
</gene>
<keyword evidence="2" id="KW-1185">Reference proteome</keyword>
<evidence type="ECO:0000313" key="2">
    <source>
        <dbReference type="Proteomes" id="UP001363151"/>
    </source>
</evidence>
<name>A0ABR1GAS5_AURAN</name>
<organism evidence="1 2">
    <name type="scientific">Aureococcus anophagefferens</name>
    <name type="common">Harmful bloom alga</name>
    <dbReference type="NCBI Taxonomy" id="44056"/>
    <lineage>
        <taxon>Eukaryota</taxon>
        <taxon>Sar</taxon>
        <taxon>Stramenopiles</taxon>
        <taxon>Ochrophyta</taxon>
        <taxon>Pelagophyceae</taxon>
        <taxon>Pelagomonadales</taxon>
        <taxon>Pelagomonadaceae</taxon>
        <taxon>Aureococcus</taxon>
    </lineage>
</organism>
<dbReference type="KEGG" id="aaf:AURANDRAFT_65863"/>
<comment type="caution">
    <text evidence="1">The sequence shown here is derived from an EMBL/GenBank/DDBJ whole genome shotgun (WGS) entry which is preliminary data.</text>
</comment>
<accession>A0ABR1GAS5</accession>
<dbReference type="Proteomes" id="UP001363151">
    <property type="component" value="Unassembled WGS sequence"/>
</dbReference>
<dbReference type="EMBL" id="JBBJCI010000037">
    <property type="protein sequence ID" value="KAK7250233.1"/>
    <property type="molecule type" value="Genomic_DNA"/>
</dbReference>
<protein>
    <submittedName>
        <fullName evidence="1">Uncharacterized protein</fullName>
    </submittedName>
</protein>
<evidence type="ECO:0000313" key="1">
    <source>
        <dbReference type="EMBL" id="KAK7250233.1"/>
    </source>
</evidence>